<sequence length="90" mass="10071">MLEARVAKLEADISYIRRDIDELKIDVKSISQNMTIALERLESIKTSLDKKPSTDTVDKKISDAKLAVLLGVPTLIGIMTGLYKLVQHFL</sequence>
<dbReference type="AlphaFoldDB" id="A0A635K8Z5"/>
<proteinExistence type="predicted"/>
<keyword evidence="1" id="KW-0472">Membrane</keyword>
<accession>A0A635K8Z5</accession>
<comment type="caution">
    <text evidence="3">The sequence shown here is derived from an EMBL/GenBank/DDBJ whole genome shotgun (WGS) entry which is preliminary data.</text>
</comment>
<feature type="transmembrane region" description="Helical" evidence="1">
    <location>
        <begin position="66"/>
        <end position="86"/>
    </location>
</feature>
<keyword evidence="1" id="KW-1133">Transmembrane helix</keyword>
<organism evidence="3">
    <name type="scientific">Salmonella senftenberg</name>
    <dbReference type="NCBI Taxonomy" id="28150"/>
    <lineage>
        <taxon>Bacteria</taxon>
        <taxon>Pseudomonadati</taxon>
        <taxon>Pseudomonadota</taxon>
        <taxon>Gammaproteobacteria</taxon>
        <taxon>Enterobacterales</taxon>
        <taxon>Enterobacteriaceae</taxon>
        <taxon>Salmonella</taxon>
    </lineage>
</organism>
<name>A0A635K8Z5_SALSE</name>
<evidence type="ECO:0000256" key="1">
    <source>
        <dbReference type="SAM" id="Phobius"/>
    </source>
</evidence>
<protein>
    <recommendedName>
        <fullName evidence="4">Hemolysin XhlA</fullName>
    </recommendedName>
</protein>
<reference evidence="3" key="2">
    <citation type="submission" date="2018-07" db="EMBL/GenBank/DDBJ databases">
        <authorList>
            <person name="Ashton P.M."/>
            <person name="Dallman T."/>
            <person name="Nair S."/>
            <person name="De Pinna E."/>
            <person name="Peters T."/>
            <person name="Grant K."/>
        </authorList>
    </citation>
    <scope>NUCLEOTIDE SEQUENCE</scope>
    <source>
        <strain evidence="3">370004</strain>
    </source>
</reference>
<dbReference type="EMBL" id="AAMIRR010000009">
    <property type="protein sequence ID" value="EDH7529296.1"/>
    <property type="molecule type" value="Genomic_DNA"/>
</dbReference>
<evidence type="ECO:0000313" key="2">
    <source>
        <dbReference type="EMBL" id="ECZ7737471.1"/>
    </source>
</evidence>
<reference evidence="2" key="1">
    <citation type="submission" date="2018-07" db="EMBL/GenBank/DDBJ databases">
        <authorList>
            <consortium name="GenomeTrakr network: Whole genome sequencing for foodborne pathogen traceback"/>
        </authorList>
    </citation>
    <scope>NUCLEOTIDE SEQUENCE</scope>
    <source>
        <strain evidence="2">FDA00004442</strain>
    </source>
</reference>
<dbReference type="EMBL" id="AALHUE010000016">
    <property type="protein sequence ID" value="ECZ7737471.1"/>
    <property type="molecule type" value="Genomic_DNA"/>
</dbReference>
<gene>
    <name evidence="2" type="ORF">AL785_19945</name>
    <name evidence="3" type="ORF">CB523_10750</name>
</gene>
<evidence type="ECO:0000313" key="3">
    <source>
        <dbReference type="EMBL" id="EDH7529296.1"/>
    </source>
</evidence>
<evidence type="ECO:0008006" key="4">
    <source>
        <dbReference type="Google" id="ProtNLM"/>
    </source>
</evidence>
<keyword evidence="1" id="KW-0812">Transmembrane</keyword>